<dbReference type="PANTHER" id="PTHR34415">
    <property type="entry name" value="INTEGRASE CATALYTIC DOMAIN-CONTAINING PROTEIN"/>
    <property type="match status" value="1"/>
</dbReference>
<evidence type="ECO:0000313" key="2">
    <source>
        <dbReference type="Proteomes" id="UP001217089"/>
    </source>
</evidence>
<sequence>MGKYALEKIVKLVNENGIIPRSHGNTGKKSSKSLTFEEIQKVSHFIANYAEEFGIPQLAAPRGRDSVPPIYIPCDTTKIFVRSKYLSSCEELETPVRSVKYSTFNKICLQCLPHIKIASPRNDVCANCEKYRKAVVDAVAEEEKLEATTNMRDHITSAQKE</sequence>
<dbReference type="EMBL" id="JARBDR010000018">
    <property type="protein sequence ID" value="KAJ8321700.1"/>
    <property type="molecule type" value="Genomic_DNA"/>
</dbReference>
<reference evidence="1 2" key="1">
    <citation type="submission" date="2022-12" db="EMBL/GenBank/DDBJ databases">
        <title>Chromosome-level genome of Tegillarca granosa.</title>
        <authorList>
            <person name="Kim J."/>
        </authorList>
    </citation>
    <scope>NUCLEOTIDE SEQUENCE [LARGE SCALE GENOMIC DNA]</scope>
    <source>
        <strain evidence="1">Teg-2019</strain>
        <tissue evidence="1">Adductor muscle</tissue>
    </source>
</reference>
<name>A0ABQ9FZL0_TEGGR</name>
<organism evidence="1 2">
    <name type="scientific">Tegillarca granosa</name>
    <name type="common">Malaysian cockle</name>
    <name type="synonym">Anadara granosa</name>
    <dbReference type="NCBI Taxonomy" id="220873"/>
    <lineage>
        <taxon>Eukaryota</taxon>
        <taxon>Metazoa</taxon>
        <taxon>Spiralia</taxon>
        <taxon>Lophotrochozoa</taxon>
        <taxon>Mollusca</taxon>
        <taxon>Bivalvia</taxon>
        <taxon>Autobranchia</taxon>
        <taxon>Pteriomorphia</taxon>
        <taxon>Arcoida</taxon>
        <taxon>Arcoidea</taxon>
        <taxon>Arcidae</taxon>
        <taxon>Tegillarca</taxon>
    </lineage>
</organism>
<dbReference type="Proteomes" id="UP001217089">
    <property type="component" value="Unassembled WGS sequence"/>
</dbReference>
<evidence type="ECO:0000313" key="1">
    <source>
        <dbReference type="EMBL" id="KAJ8321700.1"/>
    </source>
</evidence>
<comment type="caution">
    <text evidence="1">The sequence shown here is derived from an EMBL/GenBank/DDBJ whole genome shotgun (WGS) entry which is preliminary data.</text>
</comment>
<gene>
    <name evidence="1" type="ORF">KUTeg_000171</name>
</gene>
<accession>A0ABQ9FZL0</accession>
<protein>
    <submittedName>
        <fullName evidence="1">Uncharacterized protein</fullName>
    </submittedName>
</protein>
<keyword evidence="2" id="KW-1185">Reference proteome</keyword>
<proteinExistence type="predicted"/>
<dbReference type="PANTHER" id="PTHR34415:SF1">
    <property type="entry name" value="INTEGRASE CATALYTIC DOMAIN-CONTAINING PROTEIN"/>
    <property type="match status" value="1"/>
</dbReference>